<feature type="domain" description="Surface lipoprotein assembly modifier N-terminal TPR repeats region" evidence="11">
    <location>
        <begin position="70"/>
        <end position="166"/>
    </location>
</feature>
<feature type="repeat" description="TPR" evidence="8">
    <location>
        <begin position="109"/>
        <end position="142"/>
    </location>
</feature>
<dbReference type="PROSITE" id="PS50005">
    <property type="entry name" value="TPR"/>
    <property type="match status" value="1"/>
</dbReference>
<dbReference type="EMBL" id="PDET01000002">
    <property type="protein sequence ID" value="PRD17035.1"/>
    <property type="molecule type" value="Genomic_DNA"/>
</dbReference>
<proteinExistence type="inferred from homology"/>
<dbReference type="InterPro" id="IPR019734">
    <property type="entry name" value="TPR_rpt"/>
</dbReference>
<keyword evidence="8" id="KW-0802">TPR repeat</keyword>
<keyword evidence="5" id="KW-0472">Membrane</keyword>
<evidence type="ECO:0000256" key="2">
    <source>
        <dbReference type="ARBA" id="ARBA00022452"/>
    </source>
</evidence>
<evidence type="ECO:0000256" key="5">
    <source>
        <dbReference type="ARBA" id="ARBA00023136"/>
    </source>
</evidence>
<dbReference type="Proteomes" id="UP000239181">
    <property type="component" value="Unassembled WGS sequence"/>
</dbReference>
<keyword evidence="6" id="KW-0998">Cell outer membrane</keyword>
<dbReference type="Gene3D" id="1.25.40.10">
    <property type="entry name" value="Tetratricopeptide repeat domain"/>
    <property type="match status" value="1"/>
</dbReference>
<protein>
    <submittedName>
        <fullName evidence="12">Uncharacterized protein</fullName>
    </submittedName>
</protein>
<comment type="caution">
    <text evidence="12">The sequence shown here is derived from an EMBL/GenBank/DDBJ whole genome shotgun (WGS) entry which is preliminary data.</text>
</comment>
<dbReference type="InterPro" id="IPR007655">
    <property type="entry name" value="Slam_C"/>
</dbReference>
<evidence type="ECO:0000256" key="9">
    <source>
        <dbReference type="SAM" id="SignalP"/>
    </source>
</evidence>
<keyword evidence="3" id="KW-0812">Transmembrane</keyword>
<evidence type="ECO:0000256" key="4">
    <source>
        <dbReference type="ARBA" id="ARBA00022729"/>
    </source>
</evidence>
<dbReference type="GO" id="GO:0009279">
    <property type="term" value="C:cell outer membrane"/>
    <property type="evidence" value="ECO:0007669"/>
    <property type="project" value="UniProtKB-SubCell"/>
</dbReference>
<evidence type="ECO:0000259" key="11">
    <source>
        <dbReference type="Pfam" id="PF24575"/>
    </source>
</evidence>
<keyword evidence="13" id="KW-1185">Reference proteome</keyword>
<evidence type="ECO:0000256" key="7">
    <source>
        <dbReference type="ARBA" id="ARBA00023609"/>
    </source>
</evidence>
<evidence type="ECO:0000313" key="13">
    <source>
        <dbReference type="Proteomes" id="UP000239181"/>
    </source>
</evidence>
<reference evidence="12 13" key="1">
    <citation type="submission" date="2017-10" db="EMBL/GenBank/DDBJ databases">
        <title>Draft genome of two endophytic bacteria isolated from 'guarana' Paullinia cupana (Mart.) Ducke.</title>
        <authorList>
            <person name="Siqueira K.A."/>
            <person name="Liotti R.G."/>
            <person name="Mendes T.A."/>
            <person name="Soares M.A."/>
        </authorList>
    </citation>
    <scope>NUCLEOTIDE SEQUENCE [LARGE SCALE GENOMIC DNA]</scope>
    <source>
        <strain evidence="12 13">342</strain>
    </source>
</reference>
<evidence type="ECO:0000256" key="8">
    <source>
        <dbReference type="PROSITE-ProRule" id="PRU00339"/>
    </source>
</evidence>
<dbReference type="InterPro" id="IPR057556">
    <property type="entry name" value="TPR_Slam"/>
</dbReference>
<evidence type="ECO:0000256" key="1">
    <source>
        <dbReference type="ARBA" id="ARBA00004571"/>
    </source>
</evidence>
<feature type="signal peptide" evidence="9">
    <location>
        <begin position="1"/>
        <end position="23"/>
    </location>
</feature>
<comment type="subcellular location">
    <subcellularLocation>
        <location evidence="1">Cell outer membrane</location>
        <topology evidence="1">Multi-pass membrane protein</topology>
    </subcellularLocation>
</comment>
<evidence type="ECO:0000313" key="12">
    <source>
        <dbReference type="EMBL" id="PRD17035.1"/>
    </source>
</evidence>
<dbReference type="Pfam" id="PF24575">
    <property type="entry name" value="TPR_Slam"/>
    <property type="match status" value="1"/>
</dbReference>
<dbReference type="Pfam" id="PF04575">
    <property type="entry name" value="SlipAM"/>
    <property type="match status" value="1"/>
</dbReference>
<comment type="similarity">
    <text evidence="7">Belongs to the Slam family.</text>
</comment>
<name>A0A2S9IGW8_9GAMM</name>
<evidence type="ECO:0000256" key="3">
    <source>
        <dbReference type="ARBA" id="ARBA00022692"/>
    </source>
</evidence>
<accession>A0A2S9IGW8</accession>
<evidence type="ECO:0000259" key="10">
    <source>
        <dbReference type="Pfam" id="PF04575"/>
    </source>
</evidence>
<organism evidence="12 13">
    <name type="scientific">Pantoea coffeiphila</name>
    <dbReference type="NCBI Taxonomy" id="1465635"/>
    <lineage>
        <taxon>Bacteria</taxon>
        <taxon>Pseudomonadati</taxon>
        <taxon>Pseudomonadota</taxon>
        <taxon>Gammaproteobacteria</taxon>
        <taxon>Enterobacterales</taxon>
        <taxon>Erwiniaceae</taxon>
        <taxon>Pantoea</taxon>
    </lineage>
</organism>
<sequence length="493" mass="56106">MNSRLILLTLSSIVAANSSIARAEDREDTRRLLEMNVQRQAVGRERDLLREQQQPAAVGTFNLNGQTWQVERTAPALGQALYMALLAHEWIVARRLLNDYLTLPDREPLLVHYAQGTLARADGDYDRAIAEYRAALALKADFLLAKLELARTLFLDGQDREADRAFAEILASFDSSDTRTAGVSKTITAFREALEQRQAWSGAISFGPEWSDNINRTTASRTCLFATDDGFCFYERVIPEAISSTGTAFDASVQRRIPVYQHHGLYIRSQLFGTQYRTQGTYNETTFNAQAGYSFRKGRQQIAIAPTFEYYEQSNHALYGAWGAHAEWTYLLSAASMFKLEGDYRDRHFRQQGYAENLNGGQTSYWATYYHSVSEGITLFGGVDFTDSDARSEYNGYRQKGVRLGVSAELPAGFQATLFTALRKRDYDVYNPLIEEQRLDREQNYVLVVKAQEWKIAGFVPMLIARHNKVKSNVDWLYSYDRNDIGFKLEYAF</sequence>
<evidence type="ECO:0000256" key="6">
    <source>
        <dbReference type="ARBA" id="ARBA00023237"/>
    </source>
</evidence>
<dbReference type="OrthoDB" id="7525402at2"/>
<dbReference type="AlphaFoldDB" id="A0A2S9IGW8"/>
<dbReference type="InterPro" id="IPR011990">
    <property type="entry name" value="TPR-like_helical_dom_sf"/>
</dbReference>
<keyword evidence="4 9" id="KW-0732">Signal</keyword>
<keyword evidence="2" id="KW-1134">Transmembrane beta strand</keyword>
<dbReference type="SUPFAM" id="SSF48452">
    <property type="entry name" value="TPR-like"/>
    <property type="match status" value="1"/>
</dbReference>
<feature type="chain" id="PRO_5015615420" evidence="9">
    <location>
        <begin position="24"/>
        <end position="493"/>
    </location>
</feature>
<gene>
    <name evidence="12" type="ORF">CQW29_03210</name>
</gene>
<feature type="domain" description="Surface lipoprotein assembly modifier C-terminal" evidence="10">
    <location>
        <begin position="200"/>
        <end position="493"/>
    </location>
</feature>